<evidence type="ECO:0000313" key="18">
    <source>
        <dbReference type="EMBL" id="GGF32122.1"/>
    </source>
</evidence>
<evidence type="ECO:0000256" key="8">
    <source>
        <dbReference type="ARBA" id="ARBA00022881"/>
    </source>
</evidence>
<keyword evidence="5 12" id="KW-0227">DNA damage</keyword>
<protein>
    <recommendedName>
        <fullName evidence="11 12">UvrABC system protein B</fullName>
        <shortName evidence="12">Protein UvrB</shortName>
    </recommendedName>
    <alternativeName>
        <fullName evidence="12">Excinuclease ABC subunit B</fullName>
    </alternativeName>
</protein>
<dbReference type="GO" id="GO:0009380">
    <property type="term" value="C:excinuclease repair complex"/>
    <property type="evidence" value="ECO:0007669"/>
    <property type="project" value="InterPro"/>
</dbReference>
<dbReference type="InterPro" id="IPR004807">
    <property type="entry name" value="UvrB"/>
</dbReference>
<dbReference type="GO" id="GO:0009432">
    <property type="term" value="P:SOS response"/>
    <property type="evidence" value="ECO:0007669"/>
    <property type="project" value="UniProtKB-UniRule"/>
</dbReference>
<dbReference type="NCBIfam" id="TIGR00631">
    <property type="entry name" value="uvrb"/>
    <property type="match status" value="1"/>
</dbReference>
<dbReference type="Gene3D" id="4.10.860.10">
    <property type="entry name" value="UVR domain"/>
    <property type="match status" value="1"/>
</dbReference>
<keyword evidence="12 13" id="KW-0742">SOS response</keyword>
<feature type="coiled-coil region" evidence="14">
    <location>
        <begin position="638"/>
        <end position="684"/>
    </location>
</feature>
<comment type="subcellular location">
    <subcellularLocation>
        <location evidence="1 12 13">Cytoplasm</location>
    </subcellularLocation>
</comment>
<dbReference type="Pfam" id="PF02151">
    <property type="entry name" value="UVR"/>
    <property type="match status" value="1"/>
</dbReference>
<evidence type="ECO:0000256" key="14">
    <source>
        <dbReference type="SAM" id="Coils"/>
    </source>
</evidence>
<organism evidence="18 19">
    <name type="scientific">Subtercola lobariae</name>
    <dbReference type="NCBI Taxonomy" id="1588641"/>
    <lineage>
        <taxon>Bacteria</taxon>
        <taxon>Bacillati</taxon>
        <taxon>Actinomycetota</taxon>
        <taxon>Actinomycetes</taxon>
        <taxon>Micrococcales</taxon>
        <taxon>Microbacteriaceae</taxon>
        <taxon>Subtercola</taxon>
    </lineage>
</organism>
<evidence type="ECO:0000256" key="4">
    <source>
        <dbReference type="ARBA" id="ARBA00022741"/>
    </source>
</evidence>
<feature type="domain" description="Helicase C-terminal" evidence="17">
    <location>
        <begin position="434"/>
        <end position="600"/>
    </location>
</feature>
<evidence type="ECO:0000256" key="2">
    <source>
        <dbReference type="ARBA" id="ARBA00008533"/>
    </source>
</evidence>
<dbReference type="GO" id="GO:0005737">
    <property type="term" value="C:cytoplasm"/>
    <property type="evidence" value="ECO:0007669"/>
    <property type="project" value="UniProtKB-SubCell"/>
</dbReference>
<dbReference type="InterPro" id="IPR001943">
    <property type="entry name" value="UVR_dom"/>
</dbReference>
<keyword evidence="8 12" id="KW-0267">Excision nuclease</keyword>
<dbReference type="InterPro" id="IPR014001">
    <property type="entry name" value="Helicase_ATP-bd"/>
</dbReference>
<name>A0A917B8Z5_9MICO</name>
<sequence>MQPTRSVRPFEVISDYTPSGDQPTAIAELTARINAGETDVVLLGATGTGKSATTAWLIEAVQRPTLVLAHNKTLAAQLANEFRELMPNNAVEYFVSYYDYYQPEAYVPQTDTFIEKDSSINSEVERLRHSTTNSLLSRRDVIVVSTVSCIYGLGTPEQYMNAMMALQVGMKVDRDWLIRKFISMQYQRNDIDFSRGNFRVRGDTIEIIPMYEELAIRIEMFGDEIEALYTLHPLTGDIVRKMDSIAVFPGSHYVADTNVMHRAIGTIQEELALRLTQLEREGKLLEAQRLRMRTTFDLEMMQQIGFTSGIENYSRHIDGRNPGEAPHCLLDYFPDDFLVVIDESHVTVPQIGAMYEGDSSRKRTLVEHGFRLPSALDNRPLRWNEFNDRVGQKVYLSATPGKYEMGIADGVVEQIIRPTGLIDPEIIVKPSKGQIDDLLEEIRVRVAKDERILVTTLTKKMAEELTDFMGEHGVRVRYLHSDVDTLRRVELLTELRAGVYDVLVGINLLREGLDLPEVSLVAILDADKEGFLRSSTSLIQTIGRAARNVSGQVIMYADVMTDSMTRAIDETTRRREKQVAYNLERGVDPQPLRKKINDITELLAREGADTEQLLAGRNGRKRSPTPNLRREGIAAVGANELETLIADLNDQMMTAAAELKFELAARLRDELGDLKHELRQMEKAGHI</sequence>
<comment type="function">
    <text evidence="12">The UvrABC repair system catalyzes the recognition and processing of DNA lesions. A damage recognition complex composed of 2 UvrA and 2 UvrB subunits scans DNA for abnormalities. Upon binding of the UvrA(2)B(2) complex to a putative damaged site, the DNA wraps around one UvrB monomer. DNA wrap is dependent on ATP binding by UvrB and probably causes local melting of the DNA helix, facilitating insertion of UvrB beta-hairpin between the DNA strands. Then UvrB probes one DNA strand for the presence of a lesion. If a lesion is found the UvrA subunits dissociate and the UvrB-DNA preincision complex is formed. This complex is subsequently bound by UvrC and the second UvrB is released. If no lesion is found, the DNA wraps around the other UvrB subunit that will check the other stand for damage.</text>
</comment>
<dbReference type="CDD" id="cd18790">
    <property type="entry name" value="SF2_C_UvrB"/>
    <property type="match status" value="1"/>
</dbReference>
<evidence type="ECO:0000256" key="1">
    <source>
        <dbReference type="ARBA" id="ARBA00004496"/>
    </source>
</evidence>
<dbReference type="Pfam" id="PF12344">
    <property type="entry name" value="UvrB"/>
    <property type="match status" value="1"/>
</dbReference>
<dbReference type="GO" id="GO:0005524">
    <property type="term" value="F:ATP binding"/>
    <property type="evidence" value="ECO:0007669"/>
    <property type="project" value="UniProtKB-UniRule"/>
</dbReference>
<keyword evidence="3 12" id="KW-0963">Cytoplasm</keyword>
<dbReference type="GO" id="GO:0016887">
    <property type="term" value="F:ATP hydrolysis activity"/>
    <property type="evidence" value="ECO:0007669"/>
    <property type="project" value="InterPro"/>
</dbReference>
<comment type="domain">
    <text evidence="12">The beta-hairpin motif is involved in DNA binding.</text>
</comment>
<gene>
    <name evidence="12 18" type="primary">uvrB</name>
    <name evidence="18" type="ORF">GCM10011399_26590</name>
</gene>
<dbReference type="AlphaFoldDB" id="A0A917B8Z5"/>
<dbReference type="PROSITE" id="PS51194">
    <property type="entry name" value="HELICASE_CTER"/>
    <property type="match status" value="1"/>
</dbReference>
<dbReference type="EMBL" id="BMGP01000005">
    <property type="protein sequence ID" value="GGF32122.1"/>
    <property type="molecule type" value="Genomic_DNA"/>
</dbReference>
<feature type="domain" description="Helicase ATP-binding" evidence="16">
    <location>
        <begin position="31"/>
        <end position="185"/>
    </location>
</feature>
<dbReference type="SMART" id="SM00487">
    <property type="entry name" value="DEXDc"/>
    <property type="match status" value="1"/>
</dbReference>
<evidence type="ECO:0000259" key="15">
    <source>
        <dbReference type="PROSITE" id="PS50151"/>
    </source>
</evidence>
<dbReference type="RefSeq" id="WP_188679108.1">
    <property type="nucleotide sequence ID" value="NZ_BMGP01000005.1"/>
</dbReference>
<dbReference type="SUPFAM" id="SSF46600">
    <property type="entry name" value="C-terminal UvrC-binding domain of UvrB"/>
    <property type="match status" value="1"/>
</dbReference>
<keyword evidence="7 12" id="KW-0067">ATP-binding</keyword>
<dbReference type="GO" id="GO:0003677">
    <property type="term" value="F:DNA binding"/>
    <property type="evidence" value="ECO:0007669"/>
    <property type="project" value="UniProtKB-UniRule"/>
</dbReference>
<dbReference type="NCBIfam" id="NF003673">
    <property type="entry name" value="PRK05298.1"/>
    <property type="match status" value="1"/>
</dbReference>
<evidence type="ECO:0000259" key="17">
    <source>
        <dbReference type="PROSITE" id="PS51194"/>
    </source>
</evidence>
<dbReference type="Proteomes" id="UP000598775">
    <property type="component" value="Unassembled WGS sequence"/>
</dbReference>
<evidence type="ECO:0000256" key="7">
    <source>
        <dbReference type="ARBA" id="ARBA00022840"/>
    </source>
</evidence>
<evidence type="ECO:0000256" key="6">
    <source>
        <dbReference type="ARBA" id="ARBA00022769"/>
    </source>
</evidence>
<dbReference type="PROSITE" id="PS50151">
    <property type="entry name" value="UVR"/>
    <property type="match status" value="1"/>
</dbReference>
<dbReference type="Pfam" id="PF00271">
    <property type="entry name" value="Helicase_C"/>
    <property type="match status" value="1"/>
</dbReference>
<dbReference type="SMART" id="SM00490">
    <property type="entry name" value="HELICc"/>
    <property type="match status" value="1"/>
</dbReference>
<dbReference type="CDD" id="cd17916">
    <property type="entry name" value="DEXHc_UvrB"/>
    <property type="match status" value="1"/>
</dbReference>
<dbReference type="GO" id="GO:0006289">
    <property type="term" value="P:nucleotide-excision repair"/>
    <property type="evidence" value="ECO:0007669"/>
    <property type="project" value="UniProtKB-UniRule"/>
</dbReference>
<dbReference type="InterPro" id="IPR006935">
    <property type="entry name" value="Helicase/UvrB_N"/>
</dbReference>
<keyword evidence="6 12" id="KW-0228">DNA excision</keyword>
<evidence type="ECO:0000256" key="3">
    <source>
        <dbReference type="ARBA" id="ARBA00022490"/>
    </source>
</evidence>
<evidence type="ECO:0000256" key="10">
    <source>
        <dbReference type="ARBA" id="ARBA00026033"/>
    </source>
</evidence>
<evidence type="ECO:0000256" key="9">
    <source>
        <dbReference type="ARBA" id="ARBA00023204"/>
    </source>
</evidence>
<dbReference type="PANTHER" id="PTHR24029">
    <property type="entry name" value="UVRABC SYSTEM PROTEIN B"/>
    <property type="match status" value="1"/>
</dbReference>
<proteinExistence type="inferred from homology"/>
<dbReference type="InterPro" id="IPR024759">
    <property type="entry name" value="UvrB_YAD/RRR_dom"/>
</dbReference>
<keyword evidence="9 12" id="KW-0234">DNA repair</keyword>
<evidence type="ECO:0000256" key="11">
    <source>
        <dbReference type="ARBA" id="ARBA00029504"/>
    </source>
</evidence>
<comment type="caution">
    <text evidence="18">The sequence shown here is derived from an EMBL/GenBank/DDBJ whole genome shotgun (WGS) entry which is preliminary data.</text>
</comment>
<keyword evidence="14" id="KW-0175">Coiled coil</keyword>
<feature type="binding site" evidence="12">
    <location>
        <begin position="44"/>
        <end position="51"/>
    </location>
    <ligand>
        <name>ATP</name>
        <dbReference type="ChEBI" id="CHEBI:30616"/>
    </ligand>
</feature>
<dbReference type="InterPro" id="IPR001650">
    <property type="entry name" value="Helicase_C-like"/>
</dbReference>
<dbReference type="HAMAP" id="MF_00204">
    <property type="entry name" value="UvrB"/>
    <property type="match status" value="1"/>
</dbReference>
<dbReference type="InterPro" id="IPR041471">
    <property type="entry name" value="UvrB_inter"/>
</dbReference>
<comment type="subunit">
    <text evidence="10 12 13">Forms a heterotetramer with UvrA during the search for lesions. Interacts with UvrC in an incision complex.</text>
</comment>
<evidence type="ECO:0000313" key="19">
    <source>
        <dbReference type="Proteomes" id="UP000598775"/>
    </source>
</evidence>
<dbReference type="Gene3D" id="3.40.50.300">
    <property type="entry name" value="P-loop containing nucleotide triphosphate hydrolases"/>
    <property type="match status" value="3"/>
</dbReference>
<evidence type="ECO:0000256" key="12">
    <source>
        <dbReference type="HAMAP-Rule" id="MF_00204"/>
    </source>
</evidence>
<feature type="domain" description="UVR" evidence="15">
    <location>
        <begin position="642"/>
        <end position="677"/>
    </location>
</feature>
<accession>A0A917B8Z5</accession>
<dbReference type="SUPFAM" id="SSF52540">
    <property type="entry name" value="P-loop containing nucleoside triphosphate hydrolases"/>
    <property type="match status" value="2"/>
</dbReference>
<feature type="short sequence motif" description="Beta-hairpin" evidence="12">
    <location>
        <begin position="97"/>
        <end position="120"/>
    </location>
</feature>
<evidence type="ECO:0000256" key="5">
    <source>
        <dbReference type="ARBA" id="ARBA00022763"/>
    </source>
</evidence>
<dbReference type="PROSITE" id="PS51192">
    <property type="entry name" value="HELICASE_ATP_BIND_1"/>
    <property type="match status" value="1"/>
</dbReference>
<dbReference type="Pfam" id="PF17757">
    <property type="entry name" value="UvrB_inter"/>
    <property type="match status" value="1"/>
</dbReference>
<dbReference type="GO" id="GO:0009381">
    <property type="term" value="F:excinuclease ABC activity"/>
    <property type="evidence" value="ECO:0007669"/>
    <property type="project" value="UniProtKB-UniRule"/>
</dbReference>
<dbReference type="InterPro" id="IPR027417">
    <property type="entry name" value="P-loop_NTPase"/>
</dbReference>
<reference evidence="18 19" key="1">
    <citation type="journal article" date="2014" name="Int. J. Syst. Evol. Microbiol.">
        <title>Complete genome sequence of Corynebacterium casei LMG S-19264T (=DSM 44701T), isolated from a smear-ripened cheese.</title>
        <authorList>
            <consortium name="US DOE Joint Genome Institute (JGI-PGF)"/>
            <person name="Walter F."/>
            <person name="Albersmeier A."/>
            <person name="Kalinowski J."/>
            <person name="Ruckert C."/>
        </authorList>
    </citation>
    <scope>NUCLEOTIDE SEQUENCE [LARGE SCALE GENOMIC DNA]</scope>
    <source>
        <strain evidence="18 19">CGMCC 1.12976</strain>
    </source>
</reference>
<comment type="similarity">
    <text evidence="2 12 13">Belongs to the UvrB family.</text>
</comment>
<dbReference type="InterPro" id="IPR036876">
    <property type="entry name" value="UVR_dom_sf"/>
</dbReference>
<dbReference type="PANTHER" id="PTHR24029:SF0">
    <property type="entry name" value="UVRABC SYSTEM PROTEIN B"/>
    <property type="match status" value="1"/>
</dbReference>
<keyword evidence="19" id="KW-1185">Reference proteome</keyword>
<evidence type="ECO:0000256" key="13">
    <source>
        <dbReference type="RuleBase" id="RU003587"/>
    </source>
</evidence>
<evidence type="ECO:0000259" key="16">
    <source>
        <dbReference type="PROSITE" id="PS51192"/>
    </source>
</evidence>
<dbReference type="Pfam" id="PF04851">
    <property type="entry name" value="ResIII"/>
    <property type="match status" value="1"/>
</dbReference>
<keyword evidence="4 12" id="KW-0547">Nucleotide-binding</keyword>